<dbReference type="RefSeq" id="XP_041134681.1">
    <property type="nucleotide sequence ID" value="XM_041283729.1"/>
</dbReference>
<dbReference type="AlphaFoldDB" id="A0A871QY70"/>
<dbReference type="EMBL" id="CP063130">
    <property type="protein sequence ID" value="QOU18187.1"/>
    <property type="molecule type" value="Genomic_DNA"/>
</dbReference>
<reference evidence="5" key="1">
    <citation type="submission" date="2020-10" db="EMBL/GenBank/DDBJ databases">
        <authorList>
            <person name="Palmer J.M."/>
        </authorList>
    </citation>
    <scope>NUCLEOTIDE SEQUENCE</scope>
    <source>
        <strain evidence="5">UCD 2041</strain>
    </source>
</reference>
<dbReference type="Pfam" id="PF15811">
    <property type="entry name" value="SVIP"/>
    <property type="match status" value="1"/>
</dbReference>
<feature type="compositionally biased region" description="Basic and acidic residues" evidence="4">
    <location>
        <begin position="88"/>
        <end position="116"/>
    </location>
</feature>
<organism evidence="5 6">
    <name type="scientific">Dekkera bruxellensis</name>
    <name type="common">Brettanomyces custersii</name>
    <dbReference type="NCBI Taxonomy" id="5007"/>
    <lineage>
        <taxon>Eukaryota</taxon>
        <taxon>Fungi</taxon>
        <taxon>Dikarya</taxon>
        <taxon>Ascomycota</taxon>
        <taxon>Saccharomycotina</taxon>
        <taxon>Pichiomycetes</taxon>
        <taxon>Pichiales</taxon>
        <taxon>Pichiaceae</taxon>
        <taxon>Brettanomyces</taxon>
    </lineage>
</organism>
<evidence type="ECO:0000256" key="3">
    <source>
        <dbReference type="ARBA" id="ARBA00023288"/>
    </source>
</evidence>
<gene>
    <name evidence="5" type="ORF">BRETT_005249</name>
</gene>
<keyword evidence="3" id="KW-0449">Lipoprotein</keyword>
<dbReference type="KEGG" id="bbrx:BRETT_005249"/>
<evidence type="ECO:0000313" key="5">
    <source>
        <dbReference type="EMBL" id="QOU18187.1"/>
    </source>
</evidence>
<keyword evidence="1" id="KW-0519">Myristate</keyword>
<name>A0A871QY70_DEKBR</name>
<evidence type="ECO:0000256" key="4">
    <source>
        <dbReference type="SAM" id="MobiDB-lite"/>
    </source>
</evidence>
<keyword evidence="2" id="KW-0564">Palmitate</keyword>
<evidence type="ECO:0000313" key="6">
    <source>
        <dbReference type="Proteomes" id="UP000663131"/>
    </source>
</evidence>
<feature type="region of interest" description="Disordered" evidence="4">
    <location>
        <begin position="1"/>
        <end position="116"/>
    </location>
</feature>
<reference evidence="5" key="2">
    <citation type="journal article" name="BMC Genomics">
        <title>New genome assemblies reveal patterns of domestication and adaptation across Brettanomyces (Dekkera) species.</title>
        <authorList>
            <person name="Roach M.J."/>
            <person name="Borneman A.R."/>
        </authorList>
    </citation>
    <scope>NUCLEOTIDE SEQUENCE</scope>
    <source>
        <strain evidence="5">UCD 2041</strain>
    </source>
</reference>
<sequence>MGLCGSKESENREAITKVTGRRLGEGNRKVRNDIKYTKQAHAKVNNRIKPIKGERLGGSSEDSNEDKEHPDNNNNSAKSMAAQAAARRMQEKKTRNEKGTLGKKLAEQNHKKAKDIALEEYNQKISRQNEILYD</sequence>
<evidence type="ECO:0000256" key="1">
    <source>
        <dbReference type="ARBA" id="ARBA00022707"/>
    </source>
</evidence>
<dbReference type="InterPro" id="IPR031632">
    <property type="entry name" value="SVIP"/>
</dbReference>
<dbReference type="Proteomes" id="UP000663131">
    <property type="component" value="Chromosome 2"/>
</dbReference>
<protein>
    <submittedName>
        <fullName evidence="5">Uncharacterized protein</fullName>
    </submittedName>
</protein>
<accession>A0A871QY70</accession>
<dbReference type="GeneID" id="64577172"/>
<feature type="compositionally biased region" description="Basic and acidic residues" evidence="4">
    <location>
        <begin position="22"/>
        <end position="36"/>
    </location>
</feature>
<feature type="compositionally biased region" description="Basic residues" evidence="4">
    <location>
        <begin position="38"/>
        <end position="50"/>
    </location>
</feature>
<feature type="compositionally biased region" description="Low complexity" evidence="4">
    <location>
        <begin position="72"/>
        <end position="87"/>
    </location>
</feature>
<evidence type="ECO:0000256" key="2">
    <source>
        <dbReference type="ARBA" id="ARBA00023139"/>
    </source>
</evidence>
<proteinExistence type="predicted"/>